<keyword evidence="3" id="KW-1185">Reference proteome</keyword>
<reference evidence="2 3" key="1">
    <citation type="submission" date="2020-08" db="EMBL/GenBank/DDBJ databases">
        <title>Sequencing the genomes of 1000 actinobacteria strains.</title>
        <authorList>
            <person name="Klenk H.-P."/>
        </authorList>
    </citation>
    <scope>NUCLEOTIDE SEQUENCE [LARGE SCALE GENOMIC DNA]</scope>
    <source>
        <strain evidence="2 3">DSM 45584</strain>
    </source>
</reference>
<dbReference type="RefSeq" id="WP_184727321.1">
    <property type="nucleotide sequence ID" value="NZ_JACHIW010000001.1"/>
</dbReference>
<feature type="compositionally biased region" description="Basic and acidic residues" evidence="1">
    <location>
        <begin position="43"/>
        <end position="52"/>
    </location>
</feature>
<dbReference type="EMBL" id="JACHIW010000001">
    <property type="protein sequence ID" value="MBB5156131.1"/>
    <property type="molecule type" value="Genomic_DNA"/>
</dbReference>
<evidence type="ECO:0000313" key="3">
    <source>
        <dbReference type="Proteomes" id="UP000584374"/>
    </source>
</evidence>
<gene>
    <name evidence="2" type="ORF">BJ970_003665</name>
</gene>
<sequence>MLQYAAGNPPPTTDEKSQITSLPGKVDQDDDPHRTAVANAKPHSGEKLRSGHPQIDRHRAGVIDFAAHLSAIR</sequence>
<feature type="region of interest" description="Disordered" evidence="1">
    <location>
        <begin position="1"/>
        <end position="52"/>
    </location>
</feature>
<dbReference type="AlphaFoldDB" id="A0A840Q8R1"/>
<dbReference type="Proteomes" id="UP000584374">
    <property type="component" value="Unassembled WGS sequence"/>
</dbReference>
<comment type="caution">
    <text evidence="2">The sequence shown here is derived from an EMBL/GenBank/DDBJ whole genome shotgun (WGS) entry which is preliminary data.</text>
</comment>
<evidence type="ECO:0000313" key="2">
    <source>
        <dbReference type="EMBL" id="MBB5156131.1"/>
    </source>
</evidence>
<protein>
    <submittedName>
        <fullName evidence="2">Ligand-binding sensor protein</fullName>
    </submittedName>
</protein>
<name>A0A840Q8R1_9PSEU</name>
<accession>A0A840Q8R1</accession>
<proteinExistence type="predicted"/>
<organism evidence="2 3">
    <name type="scientific">Saccharopolyspora phatthalungensis</name>
    <dbReference type="NCBI Taxonomy" id="664693"/>
    <lineage>
        <taxon>Bacteria</taxon>
        <taxon>Bacillati</taxon>
        <taxon>Actinomycetota</taxon>
        <taxon>Actinomycetes</taxon>
        <taxon>Pseudonocardiales</taxon>
        <taxon>Pseudonocardiaceae</taxon>
        <taxon>Saccharopolyspora</taxon>
    </lineage>
</organism>
<evidence type="ECO:0000256" key="1">
    <source>
        <dbReference type="SAM" id="MobiDB-lite"/>
    </source>
</evidence>